<dbReference type="InterPro" id="IPR043136">
    <property type="entry name" value="B30.2/SPRY_sf"/>
</dbReference>
<proteinExistence type="predicted"/>
<dbReference type="InterPro" id="IPR050618">
    <property type="entry name" value="Ubq-SigPath_Reg"/>
</dbReference>
<evidence type="ECO:0000313" key="2">
    <source>
        <dbReference type="EMBL" id="CAE0652080.1"/>
    </source>
</evidence>
<name>A0A7S3YHT2_9EUKA</name>
<dbReference type="Gene3D" id="2.60.120.920">
    <property type="match status" value="1"/>
</dbReference>
<dbReference type="CDD" id="cd12885">
    <property type="entry name" value="SPRY_RanBP_like"/>
    <property type="match status" value="1"/>
</dbReference>
<reference evidence="2" key="1">
    <citation type="submission" date="2021-01" db="EMBL/GenBank/DDBJ databases">
        <authorList>
            <person name="Corre E."/>
            <person name="Pelletier E."/>
            <person name="Niang G."/>
            <person name="Scheremetjew M."/>
            <person name="Finn R."/>
            <person name="Kale V."/>
            <person name="Holt S."/>
            <person name="Cochrane G."/>
            <person name="Meng A."/>
            <person name="Brown T."/>
            <person name="Cohen L."/>
        </authorList>
    </citation>
    <scope>NUCLEOTIDE SEQUENCE</scope>
    <source>
        <strain evidence="2">CCCM811</strain>
    </source>
</reference>
<sequence>MASTPPLCALVRVFEFQNLEELVGACTVCKAWNRLLGAHDEPWKGTYKALFCSPPVSSSSSQSSTSTNRWVVSESLLREVLKDTKTTWRELLAKRCQTIPCPFRVPQVPGRLSGPWRKISTFIEELKTPKRLFWGIQGPFRWYQPTPRNRPWAAFPFLLRDSTPLRLLHHLDYLTSLLAAHTANATASSSKSEAIFPKVGYFEVAIGAGSVGVVGRSYGSSGQFYGVGHVGWRPTSVGYHSDDGGLYYNVDEKSWAEPVRFRGDGSEDGDWSDDSDDWEGLFNFMDPGYSVDQNFGSPFGHPHPEVIGCGVNYTTNTVFFTKEGQLVGSKRFRRLPTLYAAVGVHEAGGMVMVLKNSAFLFDIDAYVLKQVKLSVESGGKP</sequence>
<dbReference type="InterPro" id="IPR036047">
    <property type="entry name" value="F-box-like_dom_sf"/>
</dbReference>
<dbReference type="InterPro" id="IPR044736">
    <property type="entry name" value="Gid1/RanBPM/SPLA_SPRY"/>
</dbReference>
<dbReference type="AlphaFoldDB" id="A0A7S3YHT2"/>
<dbReference type="InterPro" id="IPR003877">
    <property type="entry name" value="SPRY_dom"/>
</dbReference>
<dbReference type="SUPFAM" id="SSF81383">
    <property type="entry name" value="F-box domain"/>
    <property type="match status" value="1"/>
</dbReference>
<evidence type="ECO:0000259" key="1">
    <source>
        <dbReference type="Pfam" id="PF00622"/>
    </source>
</evidence>
<protein>
    <recommendedName>
        <fullName evidence="1">SPRY domain-containing protein</fullName>
    </recommendedName>
</protein>
<dbReference type="PANTHER" id="PTHR12864">
    <property type="entry name" value="RAN BINDING PROTEIN 9-RELATED"/>
    <property type="match status" value="1"/>
</dbReference>
<dbReference type="EMBL" id="HBIV01007212">
    <property type="protein sequence ID" value="CAE0652080.1"/>
    <property type="molecule type" value="Transcribed_RNA"/>
</dbReference>
<feature type="domain" description="SPRY" evidence="1">
    <location>
        <begin position="201"/>
        <end position="350"/>
    </location>
</feature>
<gene>
    <name evidence="2" type="ORF">LGLO00237_LOCUS5336</name>
</gene>
<organism evidence="2">
    <name type="scientific">Lotharella globosa</name>
    <dbReference type="NCBI Taxonomy" id="91324"/>
    <lineage>
        <taxon>Eukaryota</taxon>
        <taxon>Sar</taxon>
        <taxon>Rhizaria</taxon>
        <taxon>Cercozoa</taxon>
        <taxon>Chlorarachniophyceae</taxon>
        <taxon>Lotharella</taxon>
    </lineage>
</organism>
<accession>A0A7S3YHT2</accession>
<dbReference type="Pfam" id="PF00622">
    <property type="entry name" value="SPRY"/>
    <property type="match status" value="1"/>
</dbReference>